<dbReference type="EMBL" id="AP022642">
    <property type="protein sequence ID" value="BCA29800.1"/>
    <property type="molecule type" value="Genomic_DNA"/>
</dbReference>
<gene>
    <name evidence="4" type="ORF">GO594_00115</name>
    <name evidence="2" type="ORF">PtoMrB4_37770</name>
    <name evidence="3" type="ORF">R0G64_16500</name>
    <name evidence="1" type="ORF">WP8S17C03_18310</name>
</gene>
<dbReference type="Proteomes" id="UP001273935">
    <property type="component" value="Unassembled WGS sequence"/>
</dbReference>
<dbReference type="PANTHER" id="PTHR37805:SF1">
    <property type="entry name" value="CYTOPLASMIC PROTEIN"/>
    <property type="match status" value="1"/>
</dbReference>
<sequence length="156" mass="17891">MTNNDILRSLRYLLDISDARVVEIIGLADQEVSLQEVAAWLAREDEEGYHACSDRRLAGFLDGLVYAMRGKDESRPPFPLELPMSNNQVLKKLRVALELREDDILDILREADLPMTRAEVGALFRKKDHKNYRPCGDQVLRNFLRGLTARRRPTQG</sequence>
<dbReference type="EMBL" id="WTFN01000001">
    <property type="protein sequence ID" value="MWK54375.1"/>
    <property type="molecule type" value="Genomic_DNA"/>
</dbReference>
<dbReference type="EMBL" id="JAWJUL010000062">
    <property type="protein sequence ID" value="MDV3441027.1"/>
    <property type="molecule type" value="Genomic_DNA"/>
</dbReference>
<evidence type="ECO:0000313" key="5">
    <source>
        <dbReference type="Proteomes" id="UP000461288"/>
    </source>
</evidence>
<dbReference type="GeneID" id="57398991"/>
<dbReference type="Proteomes" id="UP000501237">
    <property type="component" value="Chromosome"/>
</dbReference>
<dbReference type="Proteomes" id="UP000461288">
    <property type="component" value="Unassembled WGS sequence"/>
</dbReference>
<dbReference type="KEGG" id="poj:PtoMrB4_37770"/>
<protein>
    <submittedName>
        <fullName evidence="3">DUF1456 family protein</fullName>
    </submittedName>
</protein>
<dbReference type="EMBL" id="AP022213">
    <property type="protein sequence ID" value="BBT15782.1"/>
    <property type="molecule type" value="Genomic_DNA"/>
</dbReference>
<keyword evidence="8" id="KW-1185">Reference proteome</keyword>
<reference evidence="4 5" key="2">
    <citation type="submission" date="2019-12" db="EMBL/GenBank/DDBJ databases">
        <title>Draft genome sequence of Pseudomonas otitidis recovered from a chicken carcass.</title>
        <authorList>
            <person name="Vieira T.R."/>
            <person name="Oliviera E.F.C."/>
            <person name="Silva N.M.V."/>
            <person name="Sambrano G.E."/>
            <person name="Cibulski S.P."/>
            <person name="Cardoso M.R.I."/>
        </authorList>
    </citation>
    <scope>NUCLEOTIDE SEQUENCE [LARGE SCALE GENOMIC DNA]</scope>
    <source>
        <strain evidence="4 5">25_K</strain>
    </source>
</reference>
<evidence type="ECO:0000313" key="3">
    <source>
        <dbReference type="EMBL" id="MDV3441027.1"/>
    </source>
</evidence>
<evidence type="ECO:0000313" key="4">
    <source>
        <dbReference type="EMBL" id="MWK54375.1"/>
    </source>
</evidence>
<proteinExistence type="predicted"/>
<dbReference type="RefSeq" id="WP_044408542.1">
    <property type="nucleotide sequence ID" value="NZ_AP022213.1"/>
</dbReference>
<evidence type="ECO:0000313" key="2">
    <source>
        <dbReference type="EMBL" id="BCA29800.1"/>
    </source>
</evidence>
<reference evidence="2 6" key="3">
    <citation type="journal article" date="2020" name="Microbiol. Resour. Announc.">
        <title>Complete genome sequence of Pseudomonas otitidis strain MrB4, isolated from Lake Biwa in Japan.</title>
        <authorList>
            <person name="Miyazaki K."/>
            <person name="Hase E."/>
            <person name="Maruya T."/>
        </authorList>
    </citation>
    <scope>NUCLEOTIDE SEQUENCE [LARGE SCALE GENOMIC DNA]</scope>
    <source>
        <strain evidence="2 6">MrB4</strain>
    </source>
</reference>
<dbReference type="InterPro" id="IPR009921">
    <property type="entry name" value="YehS-like"/>
</dbReference>
<evidence type="ECO:0000313" key="7">
    <source>
        <dbReference type="Proteomes" id="UP000515591"/>
    </source>
</evidence>
<evidence type="ECO:0000313" key="1">
    <source>
        <dbReference type="EMBL" id="BBT15782.1"/>
    </source>
</evidence>
<organism evidence="2 6">
    <name type="scientific">Metapseudomonas otitidis</name>
    <dbReference type="NCBI Taxonomy" id="319939"/>
    <lineage>
        <taxon>Bacteria</taxon>
        <taxon>Pseudomonadati</taxon>
        <taxon>Pseudomonadota</taxon>
        <taxon>Gammaproteobacteria</taxon>
        <taxon>Pseudomonadales</taxon>
        <taxon>Pseudomonadaceae</taxon>
        <taxon>Metapseudomonas</taxon>
    </lineage>
</organism>
<reference evidence="3 8" key="4">
    <citation type="submission" date="2023-10" db="EMBL/GenBank/DDBJ databases">
        <title>Pseudomonas otitidis isolated from a paediatric patient with cystic fibrosis in Chile.</title>
        <authorList>
            <person name="Amsteins-Romero L."/>
            <person name="Opazo-Capurro A."/>
            <person name="Matus-Kohler M."/>
            <person name="Gonzalez-Rocha G."/>
        </authorList>
    </citation>
    <scope>NUCLEOTIDE SEQUENCE [LARGE SCALE GENOMIC DNA]</scope>
    <source>
        <strain evidence="3 8">P-714</strain>
    </source>
</reference>
<evidence type="ECO:0000313" key="6">
    <source>
        <dbReference type="Proteomes" id="UP000501237"/>
    </source>
</evidence>
<reference evidence="1 7" key="1">
    <citation type="submission" date="2019-12" db="EMBL/GenBank/DDBJ databases">
        <title>complete genome sequences of Pseudomonas otitidis str. WP8-S17-CRE-03 isolated from wastewater treatment plant effluent.</title>
        <authorList>
            <person name="Sekizuka T."/>
            <person name="Itokawa K."/>
            <person name="Yatsu K."/>
            <person name="Inamine Y."/>
            <person name="Kuroda M."/>
        </authorList>
    </citation>
    <scope>NUCLEOTIDE SEQUENCE [LARGE SCALE GENOMIC DNA]</scope>
    <source>
        <strain evidence="1 7">WP8-S17-CRE-03</strain>
    </source>
</reference>
<dbReference type="Pfam" id="PF07308">
    <property type="entry name" value="DUF1456"/>
    <property type="match status" value="2"/>
</dbReference>
<name>A0A679GRF0_9GAMM</name>
<evidence type="ECO:0000313" key="8">
    <source>
        <dbReference type="Proteomes" id="UP001273935"/>
    </source>
</evidence>
<dbReference type="PANTHER" id="PTHR37805">
    <property type="entry name" value="CYTOPLASMIC PROTEIN-RELATED"/>
    <property type="match status" value="1"/>
</dbReference>
<accession>A0A679GRF0</accession>
<dbReference type="Proteomes" id="UP000515591">
    <property type="component" value="Chromosome"/>
</dbReference>
<dbReference type="AlphaFoldDB" id="A0A679GRF0"/>